<gene>
    <name evidence="1" type="ORF">BT96DRAFT_1061837</name>
</gene>
<dbReference type="PANTHER" id="PTHR23274:SF51">
    <property type="entry name" value="OS03G0423850 PROTEIN"/>
    <property type="match status" value="1"/>
</dbReference>
<evidence type="ECO:0008006" key="3">
    <source>
        <dbReference type="Google" id="ProtNLM"/>
    </source>
</evidence>
<organism evidence="1 2">
    <name type="scientific">Gymnopus androsaceus JB14</name>
    <dbReference type="NCBI Taxonomy" id="1447944"/>
    <lineage>
        <taxon>Eukaryota</taxon>
        <taxon>Fungi</taxon>
        <taxon>Dikarya</taxon>
        <taxon>Basidiomycota</taxon>
        <taxon>Agaricomycotina</taxon>
        <taxon>Agaricomycetes</taxon>
        <taxon>Agaricomycetidae</taxon>
        <taxon>Agaricales</taxon>
        <taxon>Marasmiineae</taxon>
        <taxon>Omphalotaceae</taxon>
        <taxon>Gymnopus</taxon>
    </lineage>
</organism>
<proteinExistence type="predicted"/>
<sequence>MILRNLDPTAGICNGTQVPGSDHAGETAFVPCITLTPSNLDLPFILERQQFPVHLAFAMSINKSQGQSVKQGGLNLQSPVYTHGQLYVALSHGTTKQGVKVIFPEGKY</sequence>
<evidence type="ECO:0000313" key="2">
    <source>
        <dbReference type="Proteomes" id="UP000799118"/>
    </source>
</evidence>
<dbReference type="GO" id="GO:0006260">
    <property type="term" value="P:DNA replication"/>
    <property type="evidence" value="ECO:0007669"/>
    <property type="project" value="TreeGrafter"/>
</dbReference>
<dbReference type="InterPro" id="IPR027417">
    <property type="entry name" value="P-loop_NTPase"/>
</dbReference>
<reference evidence="1" key="1">
    <citation type="journal article" date="2019" name="Environ. Microbiol.">
        <title>Fungal ecological strategies reflected in gene transcription - a case study of two litter decomposers.</title>
        <authorList>
            <person name="Barbi F."/>
            <person name="Kohler A."/>
            <person name="Barry K."/>
            <person name="Baskaran P."/>
            <person name="Daum C."/>
            <person name="Fauchery L."/>
            <person name="Ihrmark K."/>
            <person name="Kuo A."/>
            <person name="LaButti K."/>
            <person name="Lipzen A."/>
            <person name="Morin E."/>
            <person name="Grigoriev I.V."/>
            <person name="Henrissat B."/>
            <person name="Lindahl B."/>
            <person name="Martin F."/>
        </authorList>
    </citation>
    <scope>NUCLEOTIDE SEQUENCE</scope>
    <source>
        <strain evidence="1">JB14</strain>
    </source>
</reference>
<accession>A0A6A4GZJ3</accession>
<dbReference type="GO" id="GO:0005657">
    <property type="term" value="C:replication fork"/>
    <property type="evidence" value="ECO:0007669"/>
    <property type="project" value="TreeGrafter"/>
</dbReference>
<dbReference type="AlphaFoldDB" id="A0A6A4GZJ3"/>
<name>A0A6A4GZJ3_9AGAR</name>
<keyword evidence="2" id="KW-1185">Reference proteome</keyword>
<dbReference type="EMBL" id="ML769633">
    <property type="protein sequence ID" value="KAE9391211.1"/>
    <property type="molecule type" value="Genomic_DNA"/>
</dbReference>
<protein>
    <recommendedName>
        <fullName evidence="3">ATP-dependent DNA helicase</fullName>
    </recommendedName>
</protein>
<evidence type="ECO:0000313" key="1">
    <source>
        <dbReference type="EMBL" id="KAE9391211.1"/>
    </source>
</evidence>
<dbReference type="OrthoDB" id="432234at2759"/>
<dbReference type="Proteomes" id="UP000799118">
    <property type="component" value="Unassembled WGS sequence"/>
</dbReference>
<dbReference type="SUPFAM" id="SSF52540">
    <property type="entry name" value="P-loop containing nucleoside triphosphate hydrolases"/>
    <property type="match status" value="1"/>
</dbReference>
<dbReference type="PANTHER" id="PTHR23274">
    <property type="entry name" value="DNA HELICASE-RELATED"/>
    <property type="match status" value="1"/>
</dbReference>